<gene>
    <name evidence="1" type="ORF">M0R45_005076</name>
</gene>
<comment type="caution">
    <text evidence="1">The sequence shown here is derived from an EMBL/GenBank/DDBJ whole genome shotgun (WGS) entry which is preliminary data.</text>
</comment>
<evidence type="ECO:0000313" key="1">
    <source>
        <dbReference type="EMBL" id="KAK9949559.1"/>
    </source>
</evidence>
<evidence type="ECO:0000313" key="2">
    <source>
        <dbReference type="Proteomes" id="UP001457282"/>
    </source>
</evidence>
<name>A0AAW1YLQ0_RUBAR</name>
<dbReference type="Proteomes" id="UP001457282">
    <property type="component" value="Unassembled WGS sequence"/>
</dbReference>
<protein>
    <submittedName>
        <fullName evidence="1">Uncharacterized protein</fullName>
    </submittedName>
</protein>
<proteinExistence type="predicted"/>
<organism evidence="1 2">
    <name type="scientific">Rubus argutus</name>
    <name type="common">Southern blackberry</name>
    <dbReference type="NCBI Taxonomy" id="59490"/>
    <lineage>
        <taxon>Eukaryota</taxon>
        <taxon>Viridiplantae</taxon>
        <taxon>Streptophyta</taxon>
        <taxon>Embryophyta</taxon>
        <taxon>Tracheophyta</taxon>
        <taxon>Spermatophyta</taxon>
        <taxon>Magnoliopsida</taxon>
        <taxon>eudicotyledons</taxon>
        <taxon>Gunneridae</taxon>
        <taxon>Pentapetalae</taxon>
        <taxon>rosids</taxon>
        <taxon>fabids</taxon>
        <taxon>Rosales</taxon>
        <taxon>Rosaceae</taxon>
        <taxon>Rosoideae</taxon>
        <taxon>Rosoideae incertae sedis</taxon>
        <taxon>Rubus</taxon>
    </lineage>
</organism>
<accession>A0AAW1YLQ0</accession>
<keyword evidence="2" id="KW-1185">Reference proteome</keyword>
<dbReference type="AlphaFoldDB" id="A0AAW1YLQ0"/>
<dbReference type="EMBL" id="JBEDUW010000001">
    <property type="protein sequence ID" value="KAK9949559.1"/>
    <property type="molecule type" value="Genomic_DNA"/>
</dbReference>
<sequence length="119" mass="13493">MDISLKLQPNGSMLFSSRPELSKRLLKETAHHQFREKRIWNCGQHFLGLIFQVLPVGPLKSLKDKILAVLDTGSDYAKYMDEYSSRKAAELPIHIDTQAGRGSESKTLTYLVEESETGR</sequence>
<reference evidence="1 2" key="1">
    <citation type="journal article" date="2023" name="G3 (Bethesda)">
        <title>A chromosome-length genome assembly and annotation of blackberry (Rubus argutus, cv. 'Hillquist').</title>
        <authorList>
            <person name="Bruna T."/>
            <person name="Aryal R."/>
            <person name="Dudchenko O."/>
            <person name="Sargent D.J."/>
            <person name="Mead D."/>
            <person name="Buti M."/>
            <person name="Cavallini A."/>
            <person name="Hytonen T."/>
            <person name="Andres J."/>
            <person name="Pham M."/>
            <person name="Weisz D."/>
            <person name="Mascagni F."/>
            <person name="Usai G."/>
            <person name="Natali L."/>
            <person name="Bassil N."/>
            <person name="Fernandez G.E."/>
            <person name="Lomsadze A."/>
            <person name="Armour M."/>
            <person name="Olukolu B."/>
            <person name="Poorten T."/>
            <person name="Britton C."/>
            <person name="Davik J."/>
            <person name="Ashrafi H."/>
            <person name="Aiden E.L."/>
            <person name="Borodovsky M."/>
            <person name="Worthington M."/>
        </authorList>
    </citation>
    <scope>NUCLEOTIDE SEQUENCE [LARGE SCALE GENOMIC DNA]</scope>
    <source>
        <strain evidence="1">PI 553951</strain>
    </source>
</reference>